<evidence type="ECO:0000256" key="10">
    <source>
        <dbReference type="ARBA" id="ARBA00023015"/>
    </source>
</evidence>
<evidence type="ECO:0000256" key="6">
    <source>
        <dbReference type="ARBA" id="ARBA00022771"/>
    </source>
</evidence>
<dbReference type="Gene3D" id="3.40.50.10330">
    <property type="entry name" value="Probable inorganic polyphosphate/atp-NAD kinase, domain 1"/>
    <property type="match status" value="1"/>
</dbReference>
<dbReference type="Gene3D" id="2.40.330.10">
    <property type="entry name" value="DNA-binding pseudobarrel domain"/>
    <property type="match status" value="1"/>
</dbReference>
<feature type="region of interest" description="Disordered" evidence="16">
    <location>
        <begin position="1135"/>
        <end position="1173"/>
    </location>
</feature>
<protein>
    <recommendedName>
        <fullName evidence="15">sphingosine kinase</fullName>
        <ecNumber evidence="15">2.7.1.91</ecNumber>
    </recommendedName>
</protein>
<dbReference type="PANTHER" id="PTHR46245">
    <property type="entry name" value="B3 DOMAIN-CONTAINING PROTEIN OS07G0563300"/>
    <property type="match status" value="1"/>
</dbReference>
<sequence length="1278" mass="141250">MNCETGELLSDHCGMETGELLSDQIRANGRITTATFSAGGQLVWPGRRLDMGKQVLGFSVEGSKIKIRAIVEVSPGICGLSCKTTLSRKTFTLEFLSDDRLRVWTQKLQDYLDSLGRPKRLFIFVNPYGGKKSASKIFVNDVKPLLDDANVEYTIQETKHRCHAKEVVQSLDLSKYDGIVCVSGDGILVEVLNGLLVREDWDSAIRIPLGVVPAGTGNGMVKSLLDSRGQPCSPFNATLAIIRGHKRSLDVATILQGDTRFFSMLMLAWGLVADIDIESEIYRWMGSARLDFYALQRIFGLRSYNGSICFVPAPGFESYGEPLDLEMTYDDGPVSTQENGYRGPKVDIKSLNWRKIDGPFVSIWLHNVPWGGENTLAAPDAEFSDGCLDLIMIKHCPKLSLLKLMTGLNDGSHVKSPHVSYLKVKAFILQPGTRTDDPTKGGIIDVDGEGFVYVMSSSTTKVCFNSNCKEVSDKWRRGWRRRTGEYAHLCDRCASAYEDGKFCETFHLNSSGWRCCESCGKTPNPAWPPPSHFLPSQPERMKDLSVKTWSAIAGSGPVPWRQAPSLFNRPDTQSNVQPRMPFEIDVSGGIDRHHICERLSNASPEMKQEHSYERFVNGKLRLGLSETLQNGNGLEMKEQPYPFVNDFKPVFLKNDSSTSNLSARASSSKMTDDAQLSAIISQPSAVSTPVGRQVSHIGVDSSGESQIRNGKTRGDGRGRNQLLPRYRPQITNEELQQISSDSKSVITPLFEKMLSASDAGRIGRLVLPKKCAEAYFPPISQPEGLPLKVQDVKGKEWVFQFRFWPNNNSRMYVLEGITPCIQSMQLQAGDVVTFSRLEPEGKLVMGGRKASAIPSSDQGDEVAVIGSDASNPGDGSARNKSGDVISVNGQRKDKILEDKPVIHSKRKNSNFGVKNKCLRIDNEDVIELKLTWREAQGLMRPPAKIVPSFFVVEGCEFEEFEEAAPVIGKPTILGIGHFGEKIQWVQCEDCFKWRKVPADALLPSRWICSENVWDLDRSLCSADEELTKEQLEHLLPAMNKDASRKEDITDQDADLFVALEGLDTLANLAIQGEGEGLPISSESRTKHPRHKPGCTCIVCLQPPSGKGSKHSQSCDCVVCSSLKRRFRTLMERREKKQLEKEADSSSQSLQWQQSPEKPQAVDTHAGTDAGISGLNQEEVGKWGYLDEANGRKSSTSPLKGQIDLNIQPDREEELSPSSDSGAMKHLLPGSADRFLRQQRSLGSDVIGDLVGKQMQQDGIGGANFITCMALDGSHQKTV</sequence>
<evidence type="ECO:0000256" key="15">
    <source>
        <dbReference type="ARBA" id="ARBA00044037"/>
    </source>
</evidence>
<keyword evidence="4" id="KW-0479">Metal-binding</keyword>
<evidence type="ECO:0000256" key="2">
    <source>
        <dbReference type="ARBA" id="ARBA00004148"/>
    </source>
</evidence>
<dbReference type="InterPro" id="IPR011124">
    <property type="entry name" value="Znf_CW"/>
</dbReference>
<dbReference type="AlphaFoldDB" id="A0AAE1Z0M0"/>
<keyword evidence="12" id="KW-0472">Membrane</keyword>
<feature type="domain" description="CW-type" evidence="19">
    <location>
        <begin position="978"/>
        <end position="1028"/>
    </location>
</feature>
<dbReference type="GO" id="GO:0071215">
    <property type="term" value="P:cellular response to abscisic acid stimulus"/>
    <property type="evidence" value="ECO:0007669"/>
    <property type="project" value="UniProtKB-ARBA"/>
</dbReference>
<dbReference type="InterPro" id="IPR003340">
    <property type="entry name" value="B3_DNA-bd"/>
</dbReference>
<dbReference type="GO" id="GO:0005634">
    <property type="term" value="C:nucleus"/>
    <property type="evidence" value="ECO:0007669"/>
    <property type="project" value="UniProtKB-SubCell"/>
</dbReference>
<evidence type="ECO:0000256" key="16">
    <source>
        <dbReference type="SAM" id="MobiDB-lite"/>
    </source>
</evidence>
<evidence type="ECO:0000259" key="19">
    <source>
        <dbReference type="PROSITE" id="PS51050"/>
    </source>
</evidence>
<dbReference type="GO" id="GO:0003677">
    <property type="term" value="F:DNA binding"/>
    <property type="evidence" value="ECO:0007669"/>
    <property type="project" value="UniProtKB-KW"/>
</dbReference>
<keyword evidence="5" id="KW-0547">Nucleotide-binding</keyword>
<evidence type="ECO:0000313" key="20">
    <source>
        <dbReference type="EMBL" id="KAK4439228.1"/>
    </source>
</evidence>
<reference evidence="20" key="1">
    <citation type="submission" date="2020-06" db="EMBL/GenBank/DDBJ databases">
        <authorList>
            <person name="Li T."/>
            <person name="Hu X."/>
            <person name="Zhang T."/>
            <person name="Song X."/>
            <person name="Zhang H."/>
            <person name="Dai N."/>
            <person name="Sheng W."/>
            <person name="Hou X."/>
            <person name="Wei L."/>
        </authorList>
    </citation>
    <scope>NUCLEOTIDE SEQUENCE</scope>
    <source>
        <strain evidence="20">3651</strain>
        <tissue evidence="20">Leaf</tissue>
    </source>
</reference>
<evidence type="ECO:0000256" key="14">
    <source>
        <dbReference type="ARBA" id="ARBA00023242"/>
    </source>
</evidence>
<keyword evidence="11" id="KW-0238">DNA-binding</keyword>
<dbReference type="PANTHER" id="PTHR46245:SF10">
    <property type="entry name" value="B3 DOMAIN-CONTAINING TRANSCRIPTION FACTOR VAL3"/>
    <property type="match status" value="1"/>
</dbReference>
<evidence type="ECO:0000256" key="9">
    <source>
        <dbReference type="ARBA" id="ARBA00022840"/>
    </source>
</evidence>
<comment type="caution">
    <text evidence="20">The sequence shown here is derived from an EMBL/GenBank/DDBJ whole genome shotgun (WGS) entry which is preliminary data.</text>
</comment>
<dbReference type="Gene3D" id="3.30.40.100">
    <property type="match status" value="1"/>
</dbReference>
<dbReference type="PROSITE" id="PS50863">
    <property type="entry name" value="B3"/>
    <property type="match status" value="1"/>
</dbReference>
<feature type="domain" description="TF-B3" evidence="18">
    <location>
        <begin position="750"/>
        <end position="851"/>
    </location>
</feature>
<dbReference type="Proteomes" id="UP001293254">
    <property type="component" value="Unassembled WGS sequence"/>
</dbReference>
<dbReference type="SMART" id="SM00046">
    <property type="entry name" value="DAGKc"/>
    <property type="match status" value="1"/>
</dbReference>
<dbReference type="GO" id="GO:0005524">
    <property type="term" value="F:ATP binding"/>
    <property type="evidence" value="ECO:0007669"/>
    <property type="project" value="UniProtKB-KW"/>
</dbReference>
<dbReference type="InterPro" id="IPR015300">
    <property type="entry name" value="DNA-bd_pseudobarrel_sf"/>
</dbReference>
<evidence type="ECO:0000256" key="13">
    <source>
        <dbReference type="ARBA" id="ARBA00023163"/>
    </source>
</evidence>
<evidence type="ECO:0000256" key="7">
    <source>
        <dbReference type="ARBA" id="ARBA00022777"/>
    </source>
</evidence>
<dbReference type="PROSITE" id="PS50146">
    <property type="entry name" value="DAGK"/>
    <property type="match status" value="1"/>
</dbReference>
<dbReference type="EC" id="2.7.1.91" evidence="15"/>
<keyword evidence="10" id="KW-0805">Transcription regulation</keyword>
<evidence type="ECO:0000256" key="5">
    <source>
        <dbReference type="ARBA" id="ARBA00022741"/>
    </source>
</evidence>
<dbReference type="GO" id="GO:0008481">
    <property type="term" value="F:sphingosine kinase activity"/>
    <property type="evidence" value="ECO:0007669"/>
    <property type="project" value="UniProtKB-EC"/>
</dbReference>
<evidence type="ECO:0000313" key="21">
    <source>
        <dbReference type="Proteomes" id="UP001293254"/>
    </source>
</evidence>
<dbReference type="SMART" id="SM01019">
    <property type="entry name" value="B3"/>
    <property type="match status" value="1"/>
</dbReference>
<feature type="region of interest" description="Disordered" evidence="16">
    <location>
        <begin position="690"/>
        <end position="722"/>
    </location>
</feature>
<reference evidence="20" key="2">
    <citation type="journal article" date="2024" name="Plant">
        <title>Genomic evolution and insights into agronomic trait innovations of Sesamum species.</title>
        <authorList>
            <person name="Miao H."/>
            <person name="Wang L."/>
            <person name="Qu L."/>
            <person name="Liu H."/>
            <person name="Sun Y."/>
            <person name="Le M."/>
            <person name="Wang Q."/>
            <person name="Wei S."/>
            <person name="Zheng Y."/>
            <person name="Lin W."/>
            <person name="Duan Y."/>
            <person name="Cao H."/>
            <person name="Xiong S."/>
            <person name="Wang X."/>
            <person name="Wei L."/>
            <person name="Li C."/>
            <person name="Ma Q."/>
            <person name="Ju M."/>
            <person name="Zhao R."/>
            <person name="Li G."/>
            <person name="Mu C."/>
            <person name="Tian Q."/>
            <person name="Mei H."/>
            <person name="Zhang T."/>
            <person name="Gao T."/>
            <person name="Zhang H."/>
        </authorList>
    </citation>
    <scope>NUCLEOTIDE SEQUENCE</scope>
    <source>
        <strain evidence="20">3651</strain>
    </source>
</reference>
<keyword evidence="7" id="KW-0418">Kinase</keyword>
<dbReference type="GO" id="GO:0009705">
    <property type="term" value="C:plant-type vacuole membrane"/>
    <property type="evidence" value="ECO:0007669"/>
    <property type="project" value="UniProtKB-ARBA"/>
</dbReference>
<keyword evidence="3" id="KW-0808">Transferase</keyword>
<dbReference type="InterPro" id="IPR001206">
    <property type="entry name" value="Diacylglycerol_kinase_cat_dom"/>
</dbReference>
<evidence type="ECO:0000259" key="18">
    <source>
        <dbReference type="PROSITE" id="PS50863"/>
    </source>
</evidence>
<dbReference type="Pfam" id="PF19279">
    <property type="entry name" value="YegS_C"/>
    <property type="match status" value="1"/>
</dbReference>
<evidence type="ECO:0000256" key="4">
    <source>
        <dbReference type="ARBA" id="ARBA00022723"/>
    </source>
</evidence>
<dbReference type="EMBL" id="JACGWO010000001">
    <property type="protein sequence ID" value="KAK4439228.1"/>
    <property type="molecule type" value="Genomic_DNA"/>
</dbReference>
<evidence type="ECO:0000256" key="8">
    <source>
        <dbReference type="ARBA" id="ARBA00022833"/>
    </source>
</evidence>
<feature type="region of interest" description="Disordered" evidence="16">
    <location>
        <begin position="1188"/>
        <end position="1224"/>
    </location>
</feature>
<name>A0AAE1Z0M0_9LAMI</name>
<keyword evidence="8" id="KW-0862">Zinc</keyword>
<feature type="compositionally biased region" description="Low complexity" evidence="16">
    <location>
        <begin position="1144"/>
        <end position="1154"/>
    </location>
</feature>
<dbReference type="FunFam" id="2.40.330.10:FF:000006">
    <property type="entry name" value="B3 domain-containing transcription repressor VAL1"/>
    <property type="match status" value="1"/>
</dbReference>
<dbReference type="Pfam" id="PF00781">
    <property type="entry name" value="DAGK_cat"/>
    <property type="match status" value="1"/>
</dbReference>
<dbReference type="InterPro" id="IPR017438">
    <property type="entry name" value="ATP-NAD_kinase_N"/>
</dbReference>
<organism evidence="20 21">
    <name type="scientific">Sesamum alatum</name>
    <dbReference type="NCBI Taxonomy" id="300844"/>
    <lineage>
        <taxon>Eukaryota</taxon>
        <taxon>Viridiplantae</taxon>
        <taxon>Streptophyta</taxon>
        <taxon>Embryophyta</taxon>
        <taxon>Tracheophyta</taxon>
        <taxon>Spermatophyta</taxon>
        <taxon>Magnoliopsida</taxon>
        <taxon>eudicotyledons</taxon>
        <taxon>Gunneridae</taxon>
        <taxon>Pentapetalae</taxon>
        <taxon>asterids</taxon>
        <taxon>lamiids</taxon>
        <taxon>Lamiales</taxon>
        <taxon>Pedaliaceae</taxon>
        <taxon>Sesamum</taxon>
    </lineage>
</organism>
<gene>
    <name evidence="20" type="ORF">Salat_0257700</name>
</gene>
<evidence type="ECO:0000256" key="12">
    <source>
        <dbReference type="ARBA" id="ARBA00023136"/>
    </source>
</evidence>
<dbReference type="InterPro" id="IPR045540">
    <property type="entry name" value="YegS/DAGK_C"/>
</dbReference>
<dbReference type="GO" id="GO:0008270">
    <property type="term" value="F:zinc ion binding"/>
    <property type="evidence" value="ECO:0007669"/>
    <property type="project" value="UniProtKB-KW"/>
</dbReference>
<keyword evidence="14" id="KW-0539">Nucleus</keyword>
<evidence type="ECO:0000256" key="1">
    <source>
        <dbReference type="ARBA" id="ARBA00004123"/>
    </source>
</evidence>
<dbReference type="InterPro" id="IPR016064">
    <property type="entry name" value="NAD/diacylglycerol_kinase_sf"/>
</dbReference>
<evidence type="ECO:0000256" key="3">
    <source>
        <dbReference type="ARBA" id="ARBA00022679"/>
    </source>
</evidence>
<evidence type="ECO:0000259" key="17">
    <source>
        <dbReference type="PROSITE" id="PS50146"/>
    </source>
</evidence>
<keyword evidence="6" id="KW-0863">Zinc-finger</keyword>
<dbReference type="FunFam" id="3.40.50.10330:FF:000005">
    <property type="entry name" value="Sphingosine kinase 2"/>
    <property type="match status" value="1"/>
</dbReference>
<dbReference type="Pfam" id="PF07496">
    <property type="entry name" value="zf-CW"/>
    <property type="match status" value="1"/>
</dbReference>
<dbReference type="PROSITE" id="PS51050">
    <property type="entry name" value="ZF_CW"/>
    <property type="match status" value="1"/>
</dbReference>
<proteinExistence type="predicted"/>
<accession>A0AAE1Z0M0</accession>
<keyword evidence="9" id="KW-0067">ATP-binding</keyword>
<keyword evidence="21" id="KW-1185">Reference proteome</keyword>
<dbReference type="SUPFAM" id="SSF111331">
    <property type="entry name" value="NAD kinase/diacylglycerol kinase-like"/>
    <property type="match status" value="1"/>
</dbReference>
<dbReference type="SUPFAM" id="SSF101936">
    <property type="entry name" value="DNA-binding pseudobarrel domain"/>
    <property type="match status" value="1"/>
</dbReference>
<evidence type="ECO:0000256" key="11">
    <source>
        <dbReference type="ARBA" id="ARBA00023125"/>
    </source>
</evidence>
<keyword evidence="13" id="KW-0804">Transcription</keyword>
<feature type="region of interest" description="Disordered" evidence="16">
    <location>
        <begin position="864"/>
        <end position="884"/>
    </location>
</feature>
<dbReference type="CDD" id="cd10017">
    <property type="entry name" value="B3_DNA"/>
    <property type="match status" value="1"/>
</dbReference>
<dbReference type="Gene3D" id="2.60.200.40">
    <property type="match status" value="1"/>
</dbReference>
<comment type="subcellular location">
    <subcellularLocation>
        <location evidence="1">Nucleus</location>
    </subcellularLocation>
    <subcellularLocation>
        <location evidence="2">Vacuole membrane</location>
        <topology evidence="2">Peripheral membrane protein</topology>
    </subcellularLocation>
</comment>
<feature type="domain" description="DAGKc" evidence="17">
    <location>
        <begin position="116"/>
        <end position="258"/>
    </location>
</feature>
<dbReference type="Pfam" id="PF02362">
    <property type="entry name" value="B3"/>
    <property type="match status" value="1"/>
</dbReference>
<dbReference type="GO" id="GO:0006355">
    <property type="term" value="P:regulation of DNA-templated transcription"/>
    <property type="evidence" value="ECO:0007669"/>
    <property type="project" value="UniProtKB-ARBA"/>
</dbReference>